<organism evidence="1 2">
    <name type="scientific">Treponema saccharophilum DSM 2985</name>
    <dbReference type="NCBI Taxonomy" id="907348"/>
    <lineage>
        <taxon>Bacteria</taxon>
        <taxon>Pseudomonadati</taxon>
        <taxon>Spirochaetota</taxon>
        <taxon>Spirochaetia</taxon>
        <taxon>Spirochaetales</taxon>
        <taxon>Treponemataceae</taxon>
        <taxon>Treponema</taxon>
    </lineage>
</organism>
<reference evidence="1 2" key="1">
    <citation type="submission" date="2011-09" db="EMBL/GenBank/DDBJ databases">
        <title>The draft genome of Treponema saccharophilum DSM 2985.</title>
        <authorList>
            <consortium name="US DOE Joint Genome Institute (JGI-PGF)"/>
            <person name="Lucas S."/>
            <person name="Copeland A."/>
            <person name="Lapidus A."/>
            <person name="Glavina del Rio T."/>
            <person name="Dalin E."/>
            <person name="Tice H."/>
            <person name="Bruce D."/>
            <person name="Goodwin L."/>
            <person name="Pitluck S."/>
            <person name="Peters L."/>
            <person name="Kyrpides N."/>
            <person name="Mavromatis K."/>
            <person name="Ivanova N."/>
            <person name="Markowitz V."/>
            <person name="Cheng J.-F."/>
            <person name="Hugenholtz P."/>
            <person name="Woyke T."/>
            <person name="Wu D."/>
            <person name="Gronow S."/>
            <person name="Wellnitz S."/>
            <person name="Brambilla E."/>
            <person name="Klenk H.-P."/>
            <person name="Eisen J.A."/>
        </authorList>
    </citation>
    <scope>NUCLEOTIDE SEQUENCE [LARGE SCALE GENOMIC DNA]</scope>
    <source>
        <strain evidence="1 2">DSM 2985</strain>
    </source>
</reference>
<accession>H7EJ62</accession>
<proteinExistence type="predicted"/>
<evidence type="ECO:0008006" key="3">
    <source>
        <dbReference type="Google" id="ProtNLM"/>
    </source>
</evidence>
<evidence type="ECO:0000313" key="1">
    <source>
        <dbReference type="EMBL" id="EIC02376.1"/>
    </source>
</evidence>
<sequence length="88" mass="9844">MLRGWCYMRSLLRVFRCPRNGADVLVLGAFGCGAFRNNPDVVAKDMVSLAKKYALAFKVIEFAVFCRGFDDVNYSAFESEFGRQGIGC</sequence>
<protein>
    <recommendedName>
        <fullName evidence="3">TIGR02452 family protein</fullName>
    </recommendedName>
</protein>
<dbReference type="PANTHER" id="PTHR35596">
    <property type="entry name" value="DUF2263 DOMAIN-CONTAINING PROTEIN"/>
    <property type="match status" value="1"/>
</dbReference>
<evidence type="ECO:0000313" key="2">
    <source>
        <dbReference type="Proteomes" id="UP000003571"/>
    </source>
</evidence>
<gene>
    <name evidence="1" type="ORF">TresaDRAFT_1823</name>
</gene>
<dbReference type="Gene3D" id="3.40.220.10">
    <property type="entry name" value="Leucine Aminopeptidase, subunit E, domain 1"/>
    <property type="match status" value="1"/>
</dbReference>
<dbReference type="AlphaFoldDB" id="H7EJ62"/>
<dbReference type="Proteomes" id="UP000003571">
    <property type="component" value="Unassembled WGS sequence"/>
</dbReference>
<dbReference type="PANTHER" id="PTHR35596:SF1">
    <property type="entry name" value="MICROBIAL-TYPE PARG CATALYTIC DOMAIN-CONTAINING PROTEIN"/>
    <property type="match status" value="1"/>
</dbReference>
<dbReference type="InterPro" id="IPR043472">
    <property type="entry name" value="Macro_dom-like"/>
</dbReference>
<keyword evidence="2" id="KW-1185">Reference proteome</keyword>
<comment type="caution">
    <text evidence="1">The sequence shown here is derived from an EMBL/GenBank/DDBJ whole genome shotgun (WGS) entry which is preliminary data.</text>
</comment>
<dbReference type="SUPFAM" id="SSF52949">
    <property type="entry name" value="Macro domain-like"/>
    <property type="match status" value="1"/>
</dbReference>
<dbReference type="EMBL" id="AGRW01000040">
    <property type="protein sequence ID" value="EIC02376.1"/>
    <property type="molecule type" value="Genomic_DNA"/>
</dbReference>
<dbReference type="eggNOG" id="COG4295">
    <property type="taxonomic scope" value="Bacteria"/>
</dbReference>
<name>H7EJ62_9SPIR</name>
<dbReference type="PATRIC" id="fig|907348.3.peg.877"/>